<name>A0A914P8B7_9BILA</name>
<dbReference type="SUPFAM" id="SSF54695">
    <property type="entry name" value="POZ domain"/>
    <property type="match status" value="1"/>
</dbReference>
<feature type="domain" description="BTB" evidence="1">
    <location>
        <begin position="161"/>
        <end position="221"/>
    </location>
</feature>
<dbReference type="Proteomes" id="UP000887578">
    <property type="component" value="Unplaced"/>
</dbReference>
<keyword evidence="2" id="KW-1185">Reference proteome</keyword>
<dbReference type="AlphaFoldDB" id="A0A914P8B7"/>
<dbReference type="InterPro" id="IPR011333">
    <property type="entry name" value="SKP1/BTB/POZ_sf"/>
</dbReference>
<protein>
    <submittedName>
        <fullName evidence="3">BTB domain-containing protein</fullName>
    </submittedName>
</protein>
<dbReference type="PROSITE" id="PS50097">
    <property type="entry name" value="BTB"/>
    <property type="match status" value="1"/>
</dbReference>
<evidence type="ECO:0000259" key="1">
    <source>
        <dbReference type="PROSITE" id="PS50097"/>
    </source>
</evidence>
<evidence type="ECO:0000313" key="2">
    <source>
        <dbReference type="Proteomes" id="UP000887578"/>
    </source>
</evidence>
<sequence>MNSSKIEIPISMRWKVSKEEIQKAIQAEKCITKSFPLKELSDIKYYLIIFRKENDKIVIGLGIKMQEPTLITVKFKISVIPVNNWKEQLYERIFKKNGDCWGDPLCKYEEFYDPANNFFIDNYIYITLEGILKVEKEQICVHSSLKSPNNLGELLYNREDKDFDIFSENGKCVKVHKLIISAKSPVFERMILSGLKESKENKVLIIDFDFEIIELAIKFCYGISIANQLNVSNGIKLLQFSDKYIISDLKESMETYLLNEKSPMNICEIVNSSILMNSIKLREQCFDFILEKESKYINDLEKLDKEFALVLLKTSFSVFNV</sequence>
<dbReference type="SMART" id="SM00225">
    <property type="entry name" value="BTB"/>
    <property type="match status" value="1"/>
</dbReference>
<dbReference type="CDD" id="cd18186">
    <property type="entry name" value="BTB_POZ_ZBTB_KLHL-like"/>
    <property type="match status" value="1"/>
</dbReference>
<dbReference type="WBParaSite" id="PDA_v2.g10950.t1">
    <property type="protein sequence ID" value="PDA_v2.g10950.t1"/>
    <property type="gene ID" value="PDA_v2.g10950"/>
</dbReference>
<reference evidence="3" key="1">
    <citation type="submission" date="2022-11" db="UniProtKB">
        <authorList>
            <consortium name="WormBaseParasite"/>
        </authorList>
    </citation>
    <scope>IDENTIFICATION</scope>
</reference>
<evidence type="ECO:0000313" key="3">
    <source>
        <dbReference type="WBParaSite" id="PDA_v2.g10950.t1"/>
    </source>
</evidence>
<dbReference type="Pfam" id="PF00651">
    <property type="entry name" value="BTB"/>
    <property type="match status" value="1"/>
</dbReference>
<dbReference type="InterPro" id="IPR000210">
    <property type="entry name" value="BTB/POZ_dom"/>
</dbReference>
<proteinExistence type="predicted"/>
<organism evidence="2 3">
    <name type="scientific">Panagrolaimus davidi</name>
    <dbReference type="NCBI Taxonomy" id="227884"/>
    <lineage>
        <taxon>Eukaryota</taxon>
        <taxon>Metazoa</taxon>
        <taxon>Ecdysozoa</taxon>
        <taxon>Nematoda</taxon>
        <taxon>Chromadorea</taxon>
        <taxon>Rhabditida</taxon>
        <taxon>Tylenchina</taxon>
        <taxon>Panagrolaimomorpha</taxon>
        <taxon>Panagrolaimoidea</taxon>
        <taxon>Panagrolaimidae</taxon>
        <taxon>Panagrolaimus</taxon>
    </lineage>
</organism>
<dbReference type="PANTHER" id="PTHR24413">
    <property type="entry name" value="SPECKLE-TYPE POZ PROTEIN"/>
    <property type="match status" value="1"/>
</dbReference>
<dbReference type="Gene3D" id="3.30.710.10">
    <property type="entry name" value="Potassium Channel Kv1.1, Chain A"/>
    <property type="match status" value="1"/>
</dbReference>
<accession>A0A914P8B7</accession>